<dbReference type="InterPro" id="IPR032466">
    <property type="entry name" value="Metal_Hydrolase"/>
</dbReference>
<dbReference type="EMBL" id="JAOTPV010000005">
    <property type="protein sequence ID" value="KAJ4482165.1"/>
    <property type="molecule type" value="Genomic_DNA"/>
</dbReference>
<dbReference type="PANTHER" id="PTHR32027:SF0">
    <property type="entry name" value="CYTOSINE DEAMINASE"/>
    <property type="match status" value="1"/>
</dbReference>
<dbReference type="SUPFAM" id="SSF51556">
    <property type="entry name" value="Metallo-dependent hydrolases"/>
    <property type="match status" value="1"/>
</dbReference>
<name>A0A9W9AI57_9AGAR</name>
<dbReference type="Proteomes" id="UP001150266">
    <property type="component" value="Unassembled WGS sequence"/>
</dbReference>
<comment type="caution">
    <text evidence="1">The sequence shown here is derived from an EMBL/GenBank/DDBJ whole genome shotgun (WGS) entry which is preliminary data.</text>
</comment>
<dbReference type="PANTHER" id="PTHR32027">
    <property type="entry name" value="CYTOSINE DEAMINASE"/>
    <property type="match status" value="1"/>
</dbReference>
<protein>
    <submittedName>
        <fullName evidence="1">Metallo-dependent hydrolase</fullName>
    </submittedName>
</protein>
<gene>
    <name evidence="1" type="ORF">J3R30DRAFT_3852760</name>
</gene>
<dbReference type="GO" id="GO:0016814">
    <property type="term" value="F:hydrolase activity, acting on carbon-nitrogen (but not peptide) bonds, in cyclic amidines"/>
    <property type="evidence" value="ECO:0007669"/>
    <property type="project" value="TreeGrafter"/>
</dbReference>
<accession>A0A9W9AI57</accession>
<organism evidence="1 2">
    <name type="scientific">Lentinula aciculospora</name>
    <dbReference type="NCBI Taxonomy" id="153920"/>
    <lineage>
        <taxon>Eukaryota</taxon>
        <taxon>Fungi</taxon>
        <taxon>Dikarya</taxon>
        <taxon>Basidiomycota</taxon>
        <taxon>Agaricomycotina</taxon>
        <taxon>Agaricomycetes</taxon>
        <taxon>Agaricomycetidae</taxon>
        <taxon>Agaricales</taxon>
        <taxon>Marasmiineae</taxon>
        <taxon>Omphalotaceae</taxon>
        <taxon>Lentinula</taxon>
    </lineage>
</organism>
<reference evidence="1" key="1">
    <citation type="submission" date="2022-08" db="EMBL/GenBank/DDBJ databases">
        <title>A Global Phylogenomic Analysis of the Shiitake Genus Lentinula.</title>
        <authorList>
            <consortium name="DOE Joint Genome Institute"/>
            <person name="Sierra-Patev S."/>
            <person name="Min B."/>
            <person name="Naranjo-Ortiz M."/>
            <person name="Looney B."/>
            <person name="Konkel Z."/>
            <person name="Slot J.C."/>
            <person name="Sakamoto Y."/>
            <person name="Steenwyk J.L."/>
            <person name="Rokas A."/>
            <person name="Carro J."/>
            <person name="Camarero S."/>
            <person name="Ferreira P."/>
            <person name="Molpeceres G."/>
            <person name="Ruiz-Duenas F.J."/>
            <person name="Serrano A."/>
            <person name="Henrissat B."/>
            <person name="Drula E."/>
            <person name="Hughes K.W."/>
            <person name="Mata J.L."/>
            <person name="Ishikawa N.K."/>
            <person name="Vargas-Isla R."/>
            <person name="Ushijima S."/>
            <person name="Smith C.A."/>
            <person name="Ahrendt S."/>
            <person name="Andreopoulos W."/>
            <person name="He G."/>
            <person name="Labutti K."/>
            <person name="Lipzen A."/>
            <person name="Ng V."/>
            <person name="Riley R."/>
            <person name="Sandor L."/>
            <person name="Barry K."/>
            <person name="Martinez A.T."/>
            <person name="Xiao Y."/>
            <person name="Gibbons J.G."/>
            <person name="Terashima K."/>
            <person name="Grigoriev I.V."/>
            <person name="Hibbett D.S."/>
        </authorList>
    </citation>
    <scope>NUCLEOTIDE SEQUENCE</scope>
    <source>
        <strain evidence="1">JLM2183</strain>
    </source>
</reference>
<proteinExistence type="predicted"/>
<keyword evidence="1" id="KW-0378">Hydrolase</keyword>
<dbReference type="InterPro" id="IPR052349">
    <property type="entry name" value="Metallo-hydrolase_Enzymes"/>
</dbReference>
<evidence type="ECO:0000313" key="1">
    <source>
        <dbReference type="EMBL" id="KAJ4482165.1"/>
    </source>
</evidence>
<sequence>MSLKSPSKMTSAADSLLITNVHLAHSDPTLAGKLWSVHCREGRVASVIPYSEKGSLPFSLTGTEVVDAGSGILLPSLCHSHIHLDKCFILDRCDLVSGDFNEAMDVTGAAKASFSLDKEDLLRRGQRLVRESVDCGVTSMRAHVEIDALVGFSGLDVALHLKEEAQLACHIQIAVFAQEALFPTAGDIDPGPNFRLLAEAVRRHGVEAVGSAPYIEPTIEHAKKNIALVFELASHSSLTLVDFHLDYNLDPNSEPLIYEVITQARNHCHSWKSEGPELFRRRITIGHATRLQLFSPDEWWHLRDAIGDLPITFVGLPNSDMYMQGRSQANQPLGPPRGTLRVPYLSDMYDIPVAMSVNNVENAFTPQGSVDPLALCTFGAAVFQAATKTDIQTLTKSVTITSKIAIGQANVPLDLCPQRGDSADFVILHGIQTLRQAVLNPPYDRTTIRNAIVVARRRTRRWIDEINYI</sequence>
<keyword evidence="2" id="KW-1185">Reference proteome</keyword>
<evidence type="ECO:0000313" key="2">
    <source>
        <dbReference type="Proteomes" id="UP001150266"/>
    </source>
</evidence>
<dbReference type="OrthoDB" id="10266980at2759"/>
<dbReference type="AlphaFoldDB" id="A0A9W9AI57"/>
<dbReference type="Gene3D" id="3.20.20.140">
    <property type="entry name" value="Metal-dependent hydrolases"/>
    <property type="match status" value="1"/>
</dbReference>